<dbReference type="OrthoDB" id="65817at2157"/>
<dbReference type="RefSeq" id="WP_101009452.1">
    <property type="nucleotide sequence ID" value="NZ_FRFC01000003.1"/>
</dbReference>
<dbReference type="SMART" id="SM00116">
    <property type="entry name" value="CBS"/>
    <property type="match status" value="2"/>
</dbReference>
<dbReference type="AlphaFoldDB" id="A0A2H1EGL3"/>
<dbReference type="Proteomes" id="UP000232412">
    <property type="component" value="Unassembled WGS sequence"/>
</dbReference>
<dbReference type="EMBL" id="FRFC01000003">
    <property type="protein sequence ID" value="SHO44782.1"/>
    <property type="molecule type" value="Genomic_DNA"/>
</dbReference>
<name>A0A2H1EGL3_9ARCH</name>
<dbReference type="Gene3D" id="3.10.580.10">
    <property type="entry name" value="CBS-domain"/>
    <property type="match status" value="1"/>
</dbReference>
<feature type="domain" description="CBS" evidence="3">
    <location>
        <begin position="9"/>
        <end position="65"/>
    </location>
</feature>
<dbReference type="PANTHER" id="PTHR43080:SF2">
    <property type="entry name" value="CBS DOMAIN-CONTAINING PROTEIN"/>
    <property type="match status" value="1"/>
</dbReference>
<organism evidence="4 5">
    <name type="scientific">Nitrosotalea sinensis</name>
    <dbReference type="NCBI Taxonomy" id="1499975"/>
    <lineage>
        <taxon>Archaea</taxon>
        <taxon>Nitrososphaerota</taxon>
        <taxon>Nitrososphaeria</taxon>
        <taxon>Nitrosotaleales</taxon>
        <taxon>Nitrosotaleaceae</taxon>
        <taxon>Nitrosotalea</taxon>
    </lineage>
</organism>
<evidence type="ECO:0000256" key="1">
    <source>
        <dbReference type="ARBA" id="ARBA00023122"/>
    </source>
</evidence>
<feature type="domain" description="CBS" evidence="3">
    <location>
        <begin position="73"/>
        <end position="128"/>
    </location>
</feature>
<dbReference type="SUPFAM" id="SSF54631">
    <property type="entry name" value="CBS-domain pair"/>
    <property type="match status" value="1"/>
</dbReference>
<keyword evidence="1 2" id="KW-0129">CBS domain</keyword>
<protein>
    <submittedName>
        <fullName evidence="4">Putative signal-transduction protein with CBS domains</fullName>
    </submittedName>
</protein>
<evidence type="ECO:0000313" key="4">
    <source>
        <dbReference type="EMBL" id="SHO44782.1"/>
    </source>
</evidence>
<dbReference type="InterPro" id="IPR000644">
    <property type="entry name" value="CBS_dom"/>
</dbReference>
<evidence type="ECO:0000256" key="2">
    <source>
        <dbReference type="PROSITE-ProRule" id="PRU00703"/>
    </source>
</evidence>
<dbReference type="Pfam" id="PF00571">
    <property type="entry name" value="CBS"/>
    <property type="match status" value="2"/>
</dbReference>
<reference evidence="5" key="1">
    <citation type="submission" date="2016-12" db="EMBL/GenBank/DDBJ databases">
        <authorList>
            <person name="Herbold C."/>
        </authorList>
    </citation>
    <scope>NUCLEOTIDE SEQUENCE [LARGE SCALE GENOMIC DNA]</scope>
</reference>
<dbReference type="PANTHER" id="PTHR43080">
    <property type="entry name" value="CBS DOMAIN-CONTAINING PROTEIN CBSX3, MITOCHONDRIAL"/>
    <property type="match status" value="1"/>
</dbReference>
<accession>A0A2H1EGL3</accession>
<evidence type="ECO:0000259" key="3">
    <source>
        <dbReference type="PROSITE" id="PS51371"/>
    </source>
</evidence>
<dbReference type="InterPro" id="IPR051257">
    <property type="entry name" value="Diverse_CBS-Domain"/>
</dbReference>
<keyword evidence="5" id="KW-1185">Reference proteome</keyword>
<dbReference type="InterPro" id="IPR046342">
    <property type="entry name" value="CBS_dom_sf"/>
</dbReference>
<sequence>MTELVHNIMKKQVVTVDSSISVKDAAKIMEDTGVGCVIVMEENVAIGILTERDFVRRIVAHAKPLSTSVKDVMSSPLIVINPDESVWELAEIMKLRRIHKVPVVRDNRLVGIVTTTDLTKLCSAGSDSEMRRVADQILLRMKKS</sequence>
<evidence type="ECO:0000313" key="5">
    <source>
        <dbReference type="Proteomes" id="UP000232412"/>
    </source>
</evidence>
<dbReference type="PROSITE" id="PS51371">
    <property type="entry name" value="CBS"/>
    <property type="match status" value="2"/>
</dbReference>
<gene>
    <name evidence="4" type="ORF">NSIN_20437</name>
</gene>
<proteinExistence type="predicted"/>